<evidence type="ECO:0000313" key="4">
    <source>
        <dbReference type="EMBL" id="AYN24712.1"/>
    </source>
</evidence>
<protein>
    <submittedName>
        <fullName evidence="4">HIT domain-containing protein</fullName>
    </submittedName>
</protein>
<dbReference type="PANTHER" id="PTHR23089">
    <property type="entry name" value="HISTIDINE TRIAD HIT PROTEIN"/>
    <property type="match status" value="1"/>
</dbReference>
<accession>A0A3G2I5K6</accession>
<dbReference type="PROSITE" id="PS00892">
    <property type="entry name" value="HIT_1"/>
    <property type="match status" value="1"/>
</dbReference>
<dbReference type="Gene3D" id="3.30.428.10">
    <property type="entry name" value="HIT-like"/>
    <property type="match status" value="1"/>
</dbReference>
<sequence>MKNKHLIFTKIIKKETSTKILYQDKIVTAFEDIAPKAPIHILIIPNTFIETSNNINKKNKNIFAHMFYIAVKIAKDKKISKDGYKIIINCNKNGGQEINYLHMHLLGGEKLKALY</sequence>
<name>A0A3G2I5K6_BUCRM</name>
<gene>
    <name evidence="4" type="ORF">D8S97_01960</name>
</gene>
<dbReference type="RefSeq" id="WP_158361216.1">
    <property type="nucleotide sequence ID" value="NZ_CP032759.1"/>
</dbReference>
<dbReference type="SUPFAM" id="SSF54197">
    <property type="entry name" value="HIT-like"/>
    <property type="match status" value="1"/>
</dbReference>
<dbReference type="EMBL" id="CP032759">
    <property type="protein sequence ID" value="AYN24712.1"/>
    <property type="molecule type" value="Genomic_DNA"/>
</dbReference>
<dbReference type="PRINTS" id="PR00332">
    <property type="entry name" value="HISTRIAD"/>
</dbReference>
<dbReference type="InterPro" id="IPR019808">
    <property type="entry name" value="Histidine_triad_CS"/>
</dbReference>
<dbReference type="InterPro" id="IPR011146">
    <property type="entry name" value="HIT-like"/>
</dbReference>
<evidence type="ECO:0000259" key="3">
    <source>
        <dbReference type="PROSITE" id="PS51084"/>
    </source>
</evidence>
<dbReference type="GO" id="GO:0003824">
    <property type="term" value="F:catalytic activity"/>
    <property type="evidence" value="ECO:0007669"/>
    <property type="project" value="InterPro"/>
</dbReference>
<reference evidence="4 5" key="1">
    <citation type="submission" date="2018-10" db="EMBL/GenBank/DDBJ databases">
        <title>Genome sequence of the corn leaf aphid (Rhopalosiphum maidis Fitch).</title>
        <authorList>
            <person name="Chen W."/>
            <person name="Shakir S."/>
            <person name="Bigham M."/>
            <person name="Fei Z."/>
            <person name="Jander G."/>
        </authorList>
    </citation>
    <scope>NUCLEOTIDE SEQUENCE [LARGE SCALE GENOMIC DNA]</scope>
    <source>
        <strain evidence="4 5">BTI</strain>
    </source>
</reference>
<dbReference type="Pfam" id="PF01230">
    <property type="entry name" value="HIT"/>
    <property type="match status" value="1"/>
</dbReference>
<proteinExistence type="predicted"/>
<dbReference type="OrthoDB" id="9784774at2"/>
<evidence type="ECO:0000313" key="5">
    <source>
        <dbReference type="Proteomes" id="UP000271533"/>
    </source>
</evidence>
<dbReference type="InterPro" id="IPR001310">
    <property type="entry name" value="Histidine_triad_HIT"/>
</dbReference>
<comment type="caution">
    <text evidence="2">Lacks conserved residue(s) required for the propagation of feature annotation.</text>
</comment>
<feature type="domain" description="HIT" evidence="3">
    <location>
        <begin position="7"/>
        <end position="115"/>
    </location>
</feature>
<dbReference type="Proteomes" id="UP000271533">
    <property type="component" value="Chromosome"/>
</dbReference>
<dbReference type="InterPro" id="IPR036265">
    <property type="entry name" value="HIT-like_sf"/>
</dbReference>
<evidence type="ECO:0000256" key="1">
    <source>
        <dbReference type="PIRSR" id="PIRSR601310-1"/>
    </source>
</evidence>
<dbReference type="AlphaFoldDB" id="A0A3G2I5K6"/>
<feature type="active site" description="Tele-AMP-histidine intermediate" evidence="1">
    <location>
        <position position="102"/>
    </location>
</feature>
<organism evidence="4 5">
    <name type="scientific">Buchnera aphidicola subsp. Rhopalosiphum maidis</name>
    <dbReference type="NCBI Taxonomy" id="118109"/>
    <lineage>
        <taxon>Bacteria</taxon>
        <taxon>Pseudomonadati</taxon>
        <taxon>Pseudomonadota</taxon>
        <taxon>Gammaproteobacteria</taxon>
        <taxon>Enterobacterales</taxon>
        <taxon>Erwiniaceae</taxon>
        <taxon>Buchnera</taxon>
    </lineage>
</organism>
<dbReference type="PROSITE" id="PS51084">
    <property type="entry name" value="HIT_2"/>
    <property type="match status" value="1"/>
</dbReference>
<evidence type="ECO:0000256" key="2">
    <source>
        <dbReference type="PROSITE-ProRule" id="PRU00464"/>
    </source>
</evidence>